<dbReference type="Proteomes" id="UP001595625">
    <property type="component" value="Unassembled WGS sequence"/>
</dbReference>
<feature type="coiled-coil region" evidence="1">
    <location>
        <begin position="36"/>
        <end position="85"/>
    </location>
</feature>
<keyword evidence="1" id="KW-0175">Coiled coil</keyword>
<evidence type="ECO:0000313" key="3">
    <source>
        <dbReference type="Proteomes" id="UP001595625"/>
    </source>
</evidence>
<evidence type="ECO:0000313" key="2">
    <source>
        <dbReference type="EMBL" id="MFC3209789.1"/>
    </source>
</evidence>
<sequence length="169" mass="19323">MAMDWLLIGLILLAIAVNIRSFIVLNQFQKQRKAMLEDAEAVHSSMEDFVANLEQENDELYNRLVEHIAQKESRMEERMRELELKIGIADSVQPADETPVAPKSKTGKQKITVKAAEPEIDPDLPENEKIEQLHKQGFSPAQIAKVVKAERGEIELIINIYKKKQSYQK</sequence>
<evidence type="ECO:0000256" key="1">
    <source>
        <dbReference type="SAM" id="Coils"/>
    </source>
</evidence>
<keyword evidence="3" id="KW-1185">Reference proteome</keyword>
<dbReference type="Pfam" id="PF19610">
    <property type="entry name" value="DUF6115"/>
    <property type="match status" value="1"/>
</dbReference>
<proteinExistence type="predicted"/>
<dbReference type="InterPro" id="IPR046118">
    <property type="entry name" value="DUF6115"/>
</dbReference>
<dbReference type="EMBL" id="JBHRUJ010000001">
    <property type="protein sequence ID" value="MFC3209789.1"/>
    <property type="molecule type" value="Genomic_DNA"/>
</dbReference>
<dbReference type="RefSeq" id="WP_117313587.1">
    <property type="nucleotide sequence ID" value="NZ_JBHRUJ010000001.1"/>
</dbReference>
<accession>A0ABV7KJN6</accession>
<comment type="caution">
    <text evidence="2">The sequence shown here is derived from an EMBL/GenBank/DDBJ whole genome shotgun (WGS) entry which is preliminary data.</text>
</comment>
<name>A0ABV7KJN6_PLAOK</name>
<protein>
    <submittedName>
        <fullName evidence="2">DUF6115 domain-containing protein</fullName>
    </submittedName>
</protein>
<organism evidence="2 3">
    <name type="scientific">Planomicrobium okeanokoites</name>
    <name type="common">Planococcus okeanokoites</name>
    <name type="synonym">Flavobacterium okeanokoites</name>
    <dbReference type="NCBI Taxonomy" id="244"/>
    <lineage>
        <taxon>Bacteria</taxon>
        <taxon>Bacillati</taxon>
        <taxon>Bacillota</taxon>
        <taxon>Bacilli</taxon>
        <taxon>Bacillales</taxon>
        <taxon>Caryophanaceae</taxon>
        <taxon>Planomicrobium</taxon>
    </lineage>
</organism>
<reference evidence="3" key="1">
    <citation type="journal article" date="2019" name="Int. J. Syst. Evol. Microbiol.">
        <title>The Global Catalogue of Microorganisms (GCM) 10K type strain sequencing project: providing services to taxonomists for standard genome sequencing and annotation.</title>
        <authorList>
            <consortium name="The Broad Institute Genomics Platform"/>
            <consortium name="The Broad Institute Genome Sequencing Center for Infectious Disease"/>
            <person name="Wu L."/>
            <person name="Ma J."/>
        </authorList>
    </citation>
    <scope>NUCLEOTIDE SEQUENCE [LARGE SCALE GENOMIC DNA]</scope>
    <source>
        <strain evidence="3">CCM 320</strain>
    </source>
</reference>
<gene>
    <name evidence="2" type="ORF">ACFOEJ_01695</name>
</gene>